<evidence type="ECO:0000256" key="10">
    <source>
        <dbReference type="ARBA" id="ARBA00023054"/>
    </source>
</evidence>
<dbReference type="SUPFAM" id="SSF101690">
    <property type="entry name" value="PAZ domain"/>
    <property type="match status" value="1"/>
</dbReference>
<dbReference type="InterPro" id="IPR018980">
    <property type="entry name" value="FERM_PH-like_C"/>
</dbReference>
<dbReference type="InterPro" id="IPR011019">
    <property type="entry name" value="KIND_dom"/>
</dbReference>
<dbReference type="EC" id="3.1.3.48" evidence="5"/>
<evidence type="ECO:0000256" key="12">
    <source>
        <dbReference type="ARBA" id="ARBA00023242"/>
    </source>
</evidence>
<protein>
    <recommendedName>
        <fullName evidence="17">Tyrosine-protein phosphatase non-receptor type 13</fullName>
        <ecNumber evidence="5">3.1.3.48</ecNumber>
    </recommendedName>
</protein>
<dbReference type="FunFam" id="2.30.29.30:FF:000107">
    <property type="entry name" value="Tyrosine-protein phosphatase non-receptor type 13"/>
    <property type="match status" value="1"/>
</dbReference>
<dbReference type="CDD" id="cd17195">
    <property type="entry name" value="FERM_F1_PTPN13"/>
    <property type="match status" value="1"/>
</dbReference>
<dbReference type="Ensembl" id="ENSABRT00000011326.1">
    <property type="protein sequence ID" value="ENSABRP00000007919.1"/>
    <property type="gene ID" value="ENSABRG00000004250.1"/>
</dbReference>
<keyword evidence="22" id="KW-1185">Reference proteome</keyword>
<evidence type="ECO:0000256" key="3">
    <source>
        <dbReference type="ARBA" id="ARBA00004510"/>
    </source>
</evidence>
<gene>
    <name evidence="21" type="primary">PTPN13</name>
</gene>
<comment type="function">
    <text evidence="15">Tyrosine phosphatase which negatively regulates FAS-induced apoptosis and NGFR-mediated pro-apoptotic signaling. May regulate phosphoinositide 3-kinase (PI3K) signaling through dephosphorylation of PIK3R2.</text>
</comment>
<comment type="subcellular location">
    <subcellularLocation>
        <location evidence="3">Cell projection</location>
        <location evidence="3">Lamellipodium</location>
    </subcellularLocation>
    <subcellularLocation>
        <location evidence="2">Cytoplasm</location>
        <location evidence="2">Cytoskeleton</location>
    </subcellularLocation>
    <subcellularLocation>
        <location evidence="1">Nucleus</location>
    </subcellularLocation>
</comment>
<evidence type="ECO:0000256" key="2">
    <source>
        <dbReference type="ARBA" id="ARBA00004245"/>
    </source>
</evidence>
<dbReference type="FunFam" id="1.10.510.10:FF:000242">
    <property type="entry name" value="Tyrosine-protein phosphatase non-receptor type 13"/>
    <property type="match status" value="1"/>
</dbReference>
<dbReference type="InterPro" id="IPR014352">
    <property type="entry name" value="FERM/acyl-CoA-bd_prot_sf"/>
</dbReference>
<keyword evidence="10 18" id="KW-0175">Coiled coil</keyword>
<dbReference type="SUPFAM" id="SSF50729">
    <property type="entry name" value="PH domain-like"/>
    <property type="match status" value="1"/>
</dbReference>
<keyword evidence="6" id="KW-0597">Phosphoprotein</keyword>
<dbReference type="Pfam" id="PF00373">
    <property type="entry name" value="FERM_M"/>
    <property type="match status" value="1"/>
</dbReference>
<dbReference type="GO" id="GO:0005737">
    <property type="term" value="C:cytoplasm"/>
    <property type="evidence" value="ECO:0007669"/>
    <property type="project" value="UniProtKB-ARBA"/>
</dbReference>
<dbReference type="InterPro" id="IPR011993">
    <property type="entry name" value="PH-like_dom_sf"/>
</dbReference>
<evidence type="ECO:0000256" key="18">
    <source>
        <dbReference type="SAM" id="Coils"/>
    </source>
</evidence>
<evidence type="ECO:0000256" key="9">
    <source>
        <dbReference type="ARBA" id="ARBA00022912"/>
    </source>
</evidence>
<dbReference type="InterPro" id="IPR019749">
    <property type="entry name" value="Band_41_domain"/>
</dbReference>
<dbReference type="AlphaFoldDB" id="A0A8B9BQL0"/>
<keyword evidence="11" id="KW-0963">Cytoplasm</keyword>
<dbReference type="Pfam" id="PF09380">
    <property type="entry name" value="FERM_C"/>
    <property type="match status" value="1"/>
</dbReference>
<dbReference type="InterPro" id="IPR052074">
    <property type="entry name" value="NonRcpt_TyrProt_Phosphatase"/>
</dbReference>
<dbReference type="SMART" id="SM00750">
    <property type="entry name" value="KIND"/>
    <property type="match status" value="1"/>
</dbReference>
<feature type="domain" description="FERM" evidence="19">
    <location>
        <begin position="560"/>
        <end position="860"/>
    </location>
</feature>
<comment type="catalytic activity">
    <reaction evidence="14">
        <text>O-phospho-L-tyrosyl-[protein] + H2O = L-tyrosyl-[protein] + phosphate</text>
        <dbReference type="Rhea" id="RHEA:10684"/>
        <dbReference type="Rhea" id="RHEA-COMP:10136"/>
        <dbReference type="Rhea" id="RHEA-COMP:20101"/>
        <dbReference type="ChEBI" id="CHEBI:15377"/>
        <dbReference type="ChEBI" id="CHEBI:43474"/>
        <dbReference type="ChEBI" id="CHEBI:46858"/>
        <dbReference type="ChEBI" id="CHEBI:61978"/>
        <dbReference type="EC" id="3.1.3.48"/>
    </reaction>
</comment>
<dbReference type="PROSITE" id="PS50057">
    <property type="entry name" value="FERM_3"/>
    <property type="match status" value="1"/>
</dbReference>
<dbReference type="GO" id="GO:0004725">
    <property type="term" value="F:protein tyrosine phosphatase activity"/>
    <property type="evidence" value="ECO:0007669"/>
    <property type="project" value="UniProtKB-EC"/>
</dbReference>
<dbReference type="InterPro" id="IPR036085">
    <property type="entry name" value="PAZ_dom_sf"/>
</dbReference>
<dbReference type="GO" id="GO:0030027">
    <property type="term" value="C:lamellipodium"/>
    <property type="evidence" value="ECO:0007669"/>
    <property type="project" value="UniProtKB-SubCell"/>
</dbReference>
<feature type="coiled-coil region" evidence="18">
    <location>
        <begin position="461"/>
        <end position="488"/>
    </location>
</feature>
<keyword evidence="7" id="KW-0677">Repeat</keyword>
<dbReference type="SUPFAM" id="SSF47031">
    <property type="entry name" value="Second domain of FERM"/>
    <property type="match status" value="1"/>
</dbReference>
<dbReference type="Gene3D" id="1.20.80.10">
    <property type="match status" value="1"/>
</dbReference>
<dbReference type="PROSITE" id="PS51377">
    <property type="entry name" value="KIND"/>
    <property type="match status" value="1"/>
</dbReference>
<evidence type="ECO:0000256" key="5">
    <source>
        <dbReference type="ARBA" id="ARBA00013064"/>
    </source>
</evidence>
<dbReference type="InterPro" id="IPR035963">
    <property type="entry name" value="FERM_2"/>
</dbReference>
<evidence type="ECO:0000256" key="4">
    <source>
        <dbReference type="ARBA" id="ARBA00009649"/>
    </source>
</evidence>
<comment type="similarity">
    <text evidence="4">Belongs to the protein-tyrosine phosphatase family. Non-receptor class subfamily.</text>
</comment>
<dbReference type="Gene3D" id="1.10.510.10">
    <property type="entry name" value="Transferase(Phosphotransferase) domain 1"/>
    <property type="match status" value="1"/>
</dbReference>
<dbReference type="FunFam" id="3.10.20.90:FF:000082">
    <property type="entry name" value="Tyrosine-protein phosphatase non-receptor type 13"/>
    <property type="match status" value="1"/>
</dbReference>
<keyword evidence="12" id="KW-0539">Nucleus</keyword>
<reference evidence="21" key="2">
    <citation type="submission" date="2025-09" db="UniProtKB">
        <authorList>
            <consortium name="Ensembl"/>
        </authorList>
    </citation>
    <scope>IDENTIFICATION</scope>
</reference>
<proteinExistence type="inferred from homology"/>
<evidence type="ECO:0000256" key="8">
    <source>
        <dbReference type="ARBA" id="ARBA00022801"/>
    </source>
</evidence>
<dbReference type="GO" id="GO:0005856">
    <property type="term" value="C:cytoskeleton"/>
    <property type="evidence" value="ECO:0007669"/>
    <property type="project" value="UniProtKB-SubCell"/>
</dbReference>
<dbReference type="InterPro" id="IPR019748">
    <property type="entry name" value="FERM_central"/>
</dbReference>
<dbReference type="PANTHER" id="PTHR46900:SF1">
    <property type="entry name" value="TYROSINE-PROTEIN PHOSPHATASE NON-RECEPTOR TYPE 13"/>
    <property type="match status" value="1"/>
</dbReference>
<reference evidence="21" key="1">
    <citation type="submission" date="2025-08" db="UniProtKB">
        <authorList>
            <consortium name="Ensembl"/>
        </authorList>
    </citation>
    <scope>IDENTIFICATION</scope>
</reference>
<dbReference type="InterPro" id="IPR018979">
    <property type="entry name" value="FERM_N"/>
</dbReference>
<evidence type="ECO:0000256" key="7">
    <source>
        <dbReference type="ARBA" id="ARBA00022737"/>
    </source>
</evidence>
<keyword evidence="13" id="KW-0966">Cell projection</keyword>
<dbReference type="Proteomes" id="UP000694426">
    <property type="component" value="Unplaced"/>
</dbReference>
<dbReference type="Pfam" id="PF09379">
    <property type="entry name" value="FERM_N"/>
    <property type="match status" value="1"/>
</dbReference>
<evidence type="ECO:0000313" key="21">
    <source>
        <dbReference type="Ensembl" id="ENSABRP00000007919.1"/>
    </source>
</evidence>
<dbReference type="SMART" id="SM00295">
    <property type="entry name" value="B41"/>
    <property type="match status" value="1"/>
</dbReference>
<evidence type="ECO:0000256" key="15">
    <source>
        <dbReference type="ARBA" id="ARBA00058792"/>
    </source>
</evidence>
<dbReference type="PANTHER" id="PTHR46900">
    <property type="entry name" value="TYROSINE-PROTEIN PHOSPHATASE NON-RECEPTOR TYPE 13"/>
    <property type="match status" value="1"/>
</dbReference>
<dbReference type="SMART" id="SM01196">
    <property type="entry name" value="FERM_C"/>
    <property type="match status" value="1"/>
</dbReference>
<accession>A0A8B9BQL0</accession>
<evidence type="ECO:0000313" key="22">
    <source>
        <dbReference type="Proteomes" id="UP000694426"/>
    </source>
</evidence>
<evidence type="ECO:0000259" key="19">
    <source>
        <dbReference type="PROSITE" id="PS50057"/>
    </source>
</evidence>
<dbReference type="InterPro" id="IPR029071">
    <property type="entry name" value="Ubiquitin-like_domsf"/>
</dbReference>
<dbReference type="GeneTree" id="ENSGT00940000155133"/>
<keyword evidence="11" id="KW-0206">Cytoskeleton</keyword>
<sequence>MWKLLSTLKWVVSYFPGNMHVSLAEALEVRGGPLQEEEIWAILNQSAESLQELFRKADPTALGFIISPWSLLLLPSGSVSFTDDNVSQQDLRAFTAPEVLQNQSLSSLSDVEKVHIYSLGMTLFWGADHEVPQSQPIKLGEHLNSILLGMCEDVIYARVSVRTVLDACSAHIRNSNCAPSFSYVKQLVRLVLGSLSGMDQLACNGDKKLQPDRSQAIRERLRGKGLPTGKTLVVDADDGHKTHFSQQTMLNKGLSKSMGFLSIRGTQGEEEFFQGISSDYNSGQEDDFCPHRCKTNEFEKKGHLHTDAAPRRKVWASSTDLLCTTDKAAERDHAGDPHRHGHQCETFTVRTSTTTRNKEARYSDGSIALDVFGPQKLDQTRHVPETSTSAAISSAFDRIRERQKKLQLLREAMNVEEPLRRYKSYHSDVYSTSSESPSVISSEPDFRQGKTCHEAQFEGNLISQEVMLKRQEEEMMQLQARMALRQSRPNLYPGDAIRSSMLDITRDPLREIALETAMTQRKLRNFFGPEFVKMTIEPFISLDLPKSILTKKGKNDDTRRKVNVMLLSGQKLELTCDTKTICKDVFDMVVAHIGLVEHHLFGLATLRDNEFFFVDPDIKLSKVAPEGWKEEPKKKNKPPVNFTLFFRIKFFVDDVSLIQHTLTCHQYYLQLRKDILEDRMHCDDETALLLASLALQAEYGDYQAEVHGMSYFRLEHYVPARVMEKLDTSYIKEELPKLHSTYVGASEKETELEFLKLCQRLTEYGIHLHHVLPEKRSQTGILLGVCSKGVVIFEVHNGARTPVLRFPWRETKKISFSKKKITLQNTSDGIKHAFQTDNSKTCQYLLHLCSSQHKFQLQMRTRQSNQDTQDIERASFRSLNLHAESVKGFNMGRAISTGSLASSTLNRLAVRPLSVQAEILKRLSCSELSLFQPLPGSSKDKNEKTSWEDRPRVMSKSFHDLSQSHISVYPPRKNIIAALDSSSQKIEDIMGRVFQQMPKFDTGLAAGALKLSK</sequence>
<dbReference type="SUPFAM" id="SSF54236">
    <property type="entry name" value="Ubiquitin-like"/>
    <property type="match status" value="1"/>
</dbReference>
<dbReference type="Gene3D" id="2.30.29.30">
    <property type="entry name" value="Pleckstrin-homology domain (PH domain)/Phosphotyrosine-binding domain (PTB)"/>
    <property type="match status" value="1"/>
</dbReference>
<comment type="subunit">
    <text evidence="16">Interacts (via the first PDZ domain) with PLEKHA1 and PLEKHA2. Interacts (via the second PDZ domain) with TNFRSF6 (Fas receptor) (via C-terminus). Interacts (via the second PDZ domain) with TRIP6 (via the third LIM domain and C-terminus). Interacts (via the third PDZ domain) with NGFR (via C-terminal SVP motif) and PKN2 (via C-terminus). Interacts (via the second or fourth PDZ domains) with PDLIM4 (via C-terminus only or via combined C-terminus and LIM domain, but not LIM domain only). Found in a complex with PDLIM4 and TRIP6. Interacts with PDLIM4; this interaction results in dephosphorylation of SRC 'Tyr-419' by this protein leading to its inactivation. Interacts with BRD7. Interacts with RAPGEF6. Interacts with ARHGAP29. Interacts with PIK3R2; dephosphorylates PIK3R2. Interacts with FBXL2. Interacts (via the FERM domain) with ENTR1. Found in a complex with ENTR1, PTPN13 and GIT1.</text>
</comment>
<evidence type="ECO:0000256" key="17">
    <source>
        <dbReference type="ARBA" id="ARBA00072465"/>
    </source>
</evidence>
<evidence type="ECO:0000256" key="14">
    <source>
        <dbReference type="ARBA" id="ARBA00051722"/>
    </source>
</evidence>
<dbReference type="PRINTS" id="PR00935">
    <property type="entry name" value="BAND41"/>
</dbReference>
<evidence type="ECO:0000256" key="1">
    <source>
        <dbReference type="ARBA" id="ARBA00004123"/>
    </source>
</evidence>
<dbReference type="GO" id="GO:0036312">
    <property type="term" value="F:phosphatidylinositol 3-kinase regulatory subunit binding"/>
    <property type="evidence" value="ECO:0007669"/>
    <property type="project" value="TreeGrafter"/>
</dbReference>
<dbReference type="InterPro" id="IPR000299">
    <property type="entry name" value="FERM_domain"/>
</dbReference>
<keyword evidence="9" id="KW-0904">Protein phosphatase</keyword>
<evidence type="ECO:0000256" key="13">
    <source>
        <dbReference type="ARBA" id="ARBA00023273"/>
    </source>
</evidence>
<dbReference type="CDD" id="cd14473">
    <property type="entry name" value="FERM_B-lobe"/>
    <property type="match status" value="1"/>
</dbReference>
<dbReference type="GO" id="GO:0005634">
    <property type="term" value="C:nucleus"/>
    <property type="evidence" value="ECO:0007669"/>
    <property type="project" value="UniProtKB-SubCell"/>
</dbReference>
<keyword evidence="8" id="KW-0378">Hydrolase</keyword>
<dbReference type="FunFam" id="1.20.80.10:FF:000011">
    <property type="entry name" value="Tyrosine-protein phosphatase non-receptor type 13"/>
    <property type="match status" value="1"/>
</dbReference>
<organism evidence="21 22">
    <name type="scientific">Anser brachyrhynchus</name>
    <name type="common">Pink-footed goose</name>
    <dbReference type="NCBI Taxonomy" id="132585"/>
    <lineage>
        <taxon>Eukaryota</taxon>
        <taxon>Metazoa</taxon>
        <taxon>Chordata</taxon>
        <taxon>Craniata</taxon>
        <taxon>Vertebrata</taxon>
        <taxon>Euteleostomi</taxon>
        <taxon>Archelosauria</taxon>
        <taxon>Archosauria</taxon>
        <taxon>Dinosauria</taxon>
        <taxon>Saurischia</taxon>
        <taxon>Theropoda</taxon>
        <taxon>Coelurosauria</taxon>
        <taxon>Aves</taxon>
        <taxon>Neognathae</taxon>
        <taxon>Galloanserae</taxon>
        <taxon>Anseriformes</taxon>
        <taxon>Anatidae</taxon>
        <taxon>Anserinae</taxon>
        <taxon>Anser</taxon>
    </lineage>
</organism>
<name>A0A8B9BQL0_9AVES</name>
<evidence type="ECO:0000256" key="11">
    <source>
        <dbReference type="ARBA" id="ARBA00023212"/>
    </source>
</evidence>
<evidence type="ECO:0000259" key="20">
    <source>
        <dbReference type="PROSITE" id="PS51377"/>
    </source>
</evidence>
<evidence type="ECO:0000256" key="16">
    <source>
        <dbReference type="ARBA" id="ARBA00065356"/>
    </source>
</evidence>
<evidence type="ECO:0000256" key="6">
    <source>
        <dbReference type="ARBA" id="ARBA00022553"/>
    </source>
</evidence>
<dbReference type="Gene3D" id="3.10.20.90">
    <property type="entry name" value="Phosphatidylinositol 3-kinase Catalytic Subunit, Chain A, domain 1"/>
    <property type="match status" value="1"/>
</dbReference>
<feature type="domain" description="KIND" evidence="20">
    <location>
        <begin position="21"/>
        <end position="205"/>
    </location>
</feature>